<organism evidence="2 3">
    <name type="scientific">Clostridium thermosuccinogenes</name>
    <dbReference type="NCBI Taxonomy" id="84032"/>
    <lineage>
        <taxon>Bacteria</taxon>
        <taxon>Bacillati</taxon>
        <taxon>Bacillota</taxon>
        <taxon>Clostridia</taxon>
        <taxon>Eubacteriales</taxon>
        <taxon>Clostridiaceae</taxon>
        <taxon>Clostridium</taxon>
    </lineage>
</organism>
<dbReference type="KEGG" id="cthd:CDO33_10760"/>
<sequence>MNYKSDMLRIKRYSHSLRIVMNVFYWAAIIVAIGSLITALVITFMSDSHFVLNDEKIGNIGFTVDGLIEYNLKDASLMGLSLKNVYTSIAIMAAVISFLTIPALKQLVLILKSVEENKPFAKENSKRISIIGVVFIFGSFIIPAAEFFVARTIVDTLKIQNVSVNYTGNFILVFAGILMIILSGIFKYGSYLQHEYDETV</sequence>
<dbReference type="InterPro" id="IPR021354">
    <property type="entry name" value="DUF2975"/>
</dbReference>
<dbReference type="Pfam" id="PF11188">
    <property type="entry name" value="DUF2975"/>
    <property type="match status" value="1"/>
</dbReference>
<dbReference type="EMBL" id="NIOJ01000003">
    <property type="protein sequence ID" value="PNU01161.1"/>
    <property type="molecule type" value="Genomic_DNA"/>
</dbReference>
<keyword evidence="1" id="KW-0472">Membrane</keyword>
<evidence type="ECO:0000313" key="3">
    <source>
        <dbReference type="Proteomes" id="UP000236151"/>
    </source>
</evidence>
<feature type="transmembrane region" description="Helical" evidence="1">
    <location>
        <begin position="20"/>
        <end position="45"/>
    </location>
</feature>
<name>A0A2K2FLR1_9CLOT</name>
<reference evidence="3" key="1">
    <citation type="submission" date="2017-06" db="EMBL/GenBank/DDBJ databases">
        <title>Investigating the central metabolism of Clostridium thermosuccinogenes.</title>
        <authorList>
            <person name="Koendjbiharie J.G."/>
            <person name="Van Kranenburg R."/>
            <person name="Vriesendorp B."/>
        </authorList>
    </citation>
    <scope>NUCLEOTIDE SEQUENCE [LARGE SCALE GENOMIC DNA]</scope>
    <source>
        <strain evidence="3">DSM 5806</strain>
    </source>
</reference>
<proteinExistence type="predicted"/>
<feature type="transmembrane region" description="Helical" evidence="1">
    <location>
        <begin position="85"/>
        <end position="108"/>
    </location>
</feature>
<dbReference type="RefSeq" id="WP_103080019.1">
    <property type="nucleotide sequence ID" value="NZ_CP021850.1"/>
</dbReference>
<evidence type="ECO:0008006" key="4">
    <source>
        <dbReference type="Google" id="ProtNLM"/>
    </source>
</evidence>
<feature type="transmembrane region" description="Helical" evidence="1">
    <location>
        <begin position="166"/>
        <end position="186"/>
    </location>
</feature>
<dbReference type="AlphaFoldDB" id="A0A2K2FLR1"/>
<gene>
    <name evidence="2" type="ORF">CDQ84_01840</name>
</gene>
<accession>A0A2K2FLR1</accession>
<dbReference type="OrthoDB" id="2084134at2"/>
<comment type="caution">
    <text evidence="2">The sequence shown here is derived from an EMBL/GenBank/DDBJ whole genome shotgun (WGS) entry which is preliminary data.</text>
</comment>
<evidence type="ECO:0000313" key="2">
    <source>
        <dbReference type="EMBL" id="PNU01161.1"/>
    </source>
</evidence>
<feature type="transmembrane region" description="Helical" evidence="1">
    <location>
        <begin position="128"/>
        <end position="154"/>
    </location>
</feature>
<keyword evidence="1" id="KW-1133">Transmembrane helix</keyword>
<keyword evidence="1" id="KW-0812">Transmembrane</keyword>
<keyword evidence="3" id="KW-1185">Reference proteome</keyword>
<protein>
    <recommendedName>
        <fullName evidence="4">DUF2975 domain-containing protein</fullName>
    </recommendedName>
</protein>
<dbReference type="Proteomes" id="UP000236151">
    <property type="component" value="Unassembled WGS sequence"/>
</dbReference>
<evidence type="ECO:0000256" key="1">
    <source>
        <dbReference type="SAM" id="Phobius"/>
    </source>
</evidence>